<dbReference type="SMART" id="SM00204">
    <property type="entry name" value="TGFB"/>
    <property type="match status" value="1"/>
</dbReference>
<name>A0A8S4G831_PLUXY</name>
<evidence type="ECO:0000256" key="2">
    <source>
        <dbReference type="ARBA" id="ARBA00006656"/>
    </source>
</evidence>
<dbReference type="GO" id="GO:0005615">
    <property type="term" value="C:extracellular space"/>
    <property type="evidence" value="ECO:0007669"/>
    <property type="project" value="TreeGrafter"/>
</dbReference>
<proteinExistence type="inferred from homology"/>
<dbReference type="GO" id="GO:0008083">
    <property type="term" value="F:growth factor activity"/>
    <property type="evidence" value="ECO:0007669"/>
    <property type="project" value="UniProtKB-KW"/>
</dbReference>
<comment type="caution">
    <text evidence="11">The sequence shown here is derived from an EMBL/GenBank/DDBJ whole genome shotgun (WGS) entry which is preliminary data.</text>
</comment>
<keyword evidence="4" id="KW-0732">Signal</keyword>
<evidence type="ECO:0000256" key="5">
    <source>
        <dbReference type="ARBA" id="ARBA00023030"/>
    </source>
</evidence>
<protein>
    <submittedName>
        <fullName evidence="11">(diamondback moth) hypothetical protein</fullName>
    </submittedName>
</protein>
<evidence type="ECO:0000256" key="3">
    <source>
        <dbReference type="ARBA" id="ARBA00022525"/>
    </source>
</evidence>
<dbReference type="FunFam" id="2.10.90.10:FF:000005">
    <property type="entry name" value="Inhibin beta A chain"/>
    <property type="match status" value="1"/>
</dbReference>
<evidence type="ECO:0000256" key="9">
    <source>
        <dbReference type="SAM" id="MobiDB-lite"/>
    </source>
</evidence>
<evidence type="ECO:0000313" key="11">
    <source>
        <dbReference type="EMBL" id="CAG9135118.1"/>
    </source>
</evidence>
<keyword evidence="12" id="KW-1185">Reference proteome</keyword>
<dbReference type="Pfam" id="PF00019">
    <property type="entry name" value="TGF_beta"/>
    <property type="match status" value="1"/>
</dbReference>
<keyword evidence="3" id="KW-0964">Secreted</keyword>
<evidence type="ECO:0000259" key="10">
    <source>
        <dbReference type="PROSITE" id="PS51362"/>
    </source>
</evidence>
<evidence type="ECO:0000313" key="12">
    <source>
        <dbReference type="Proteomes" id="UP000653454"/>
    </source>
</evidence>
<dbReference type="GO" id="GO:0005125">
    <property type="term" value="F:cytokine activity"/>
    <property type="evidence" value="ECO:0007669"/>
    <property type="project" value="TreeGrafter"/>
</dbReference>
<evidence type="ECO:0000256" key="6">
    <source>
        <dbReference type="ARBA" id="ARBA00023157"/>
    </source>
</evidence>
<evidence type="ECO:0000256" key="8">
    <source>
        <dbReference type="RuleBase" id="RU000354"/>
    </source>
</evidence>
<dbReference type="Gene3D" id="2.10.90.10">
    <property type="entry name" value="Cystine-knot cytokines"/>
    <property type="match status" value="1"/>
</dbReference>
<dbReference type="PANTHER" id="PTHR11848">
    <property type="entry name" value="TGF-BETA FAMILY"/>
    <property type="match status" value="1"/>
</dbReference>
<dbReference type="PROSITE" id="PS00250">
    <property type="entry name" value="TGF_BETA_1"/>
    <property type="match status" value="1"/>
</dbReference>
<reference evidence="11" key="1">
    <citation type="submission" date="2020-11" db="EMBL/GenBank/DDBJ databases">
        <authorList>
            <person name="Whiteford S."/>
        </authorList>
    </citation>
    <scope>NUCLEOTIDE SEQUENCE</scope>
</reference>
<comment type="subcellular location">
    <subcellularLocation>
        <location evidence="1">Secreted</location>
    </subcellularLocation>
</comment>
<keyword evidence="6" id="KW-1015">Disulfide bond</keyword>
<feature type="region of interest" description="Disordered" evidence="9">
    <location>
        <begin position="27"/>
        <end position="60"/>
    </location>
</feature>
<organism evidence="11 12">
    <name type="scientific">Plutella xylostella</name>
    <name type="common">Diamondback moth</name>
    <name type="synonym">Plutella maculipennis</name>
    <dbReference type="NCBI Taxonomy" id="51655"/>
    <lineage>
        <taxon>Eukaryota</taxon>
        <taxon>Metazoa</taxon>
        <taxon>Ecdysozoa</taxon>
        <taxon>Arthropoda</taxon>
        <taxon>Hexapoda</taxon>
        <taxon>Insecta</taxon>
        <taxon>Pterygota</taxon>
        <taxon>Neoptera</taxon>
        <taxon>Endopterygota</taxon>
        <taxon>Lepidoptera</taxon>
        <taxon>Glossata</taxon>
        <taxon>Ditrysia</taxon>
        <taxon>Yponomeutoidea</taxon>
        <taxon>Plutellidae</taxon>
        <taxon>Plutella</taxon>
    </lineage>
</organism>
<dbReference type="CDD" id="cd13752">
    <property type="entry name" value="TGF_beta_INHB"/>
    <property type="match status" value="1"/>
</dbReference>
<keyword evidence="5 8" id="KW-0339">Growth factor</keyword>
<feature type="domain" description="TGF-beta family profile" evidence="10">
    <location>
        <begin position="329"/>
        <end position="450"/>
    </location>
</feature>
<evidence type="ECO:0000256" key="4">
    <source>
        <dbReference type="ARBA" id="ARBA00022729"/>
    </source>
</evidence>
<dbReference type="Gene3D" id="2.60.120.970">
    <property type="match status" value="1"/>
</dbReference>
<dbReference type="InterPro" id="IPR029034">
    <property type="entry name" value="Cystine-knot_cytokine"/>
</dbReference>
<dbReference type="InterPro" id="IPR015615">
    <property type="entry name" value="TGF-beta-rel"/>
</dbReference>
<sequence length="450" mass="51061">MAKAKQYENRIRIRIIDMSMMNKMRSRLTSQKSPIRCEESEAETAASRGVEMRQTPRSRSVVATPAVRTHAAGPAAVLQLSQPPQAAEMWPQVLVLAVLVSSIVSLEEAEEVAAFGACANCAMEELSVEERTEARLEFVKQQILKKLRLSKKPRVAAARLPSPVVQGQTLSPRADRPAEFDNYYGRTEQKIIFPVEGECLTSGRYPFTCLQFELPPDVEPEEVAVVELWFYKEPDPLDEYNQTFVISEAAHWDSQQQFKKTKPIAIKETATSAGWVRVELAWAVRVWLEESERLHTLHVACRTCQLRRSPLSFHEKHRPFLVLYTKYAGKRRHGRALECGPTTRECCREPLYVSFKDLGWDDWIIRPAGYHAYFCKGSCAPISAVTQADSYHHNIIRKYSYSLKGPRKIEFTPCCAPTTFSSLQLLYMDSNKTVTSKTLPNMVVESCGCM</sequence>
<dbReference type="PROSITE" id="PS51362">
    <property type="entry name" value="TGF_BETA_2"/>
    <property type="match status" value="1"/>
</dbReference>
<evidence type="ECO:0000256" key="1">
    <source>
        <dbReference type="ARBA" id="ARBA00004613"/>
    </source>
</evidence>
<dbReference type="Proteomes" id="UP000653454">
    <property type="component" value="Unassembled WGS sequence"/>
</dbReference>
<keyword evidence="7" id="KW-0325">Glycoprotein</keyword>
<dbReference type="InterPro" id="IPR001839">
    <property type="entry name" value="TGF-b_C"/>
</dbReference>
<dbReference type="AlphaFoldDB" id="A0A8S4G831"/>
<comment type="similarity">
    <text evidence="2 8">Belongs to the TGF-beta family.</text>
</comment>
<gene>
    <name evidence="11" type="ORF">PLXY2_LOCUS13356</name>
</gene>
<dbReference type="EMBL" id="CAJHNJ030000095">
    <property type="protein sequence ID" value="CAG9135118.1"/>
    <property type="molecule type" value="Genomic_DNA"/>
</dbReference>
<dbReference type="PANTHER" id="PTHR11848:SF298">
    <property type="entry name" value="DAWDLE, ISOFORM A"/>
    <property type="match status" value="1"/>
</dbReference>
<accession>A0A8S4G831</accession>
<dbReference type="SUPFAM" id="SSF57501">
    <property type="entry name" value="Cystine-knot cytokines"/>
    <property type="match status" value="1"/>
</dbReference>
<dbReference type="PRINTS" id="PR00669">
    <property type="entry name" value="INHIBINA"/>
</dbReference>
<evidence type="ECO:0000256" key="7">
    <source>
        <dbReference type="ARBA" id="ARBA00023180"/>
    </source>
</evidence>
<dbReference type="InterPro" id="IPR017948">
    <property type="entry name" value="TGFb_CS"/>
</dbReference>